<organism evidence="3 4">
    <name type="scientific">Thermoflavimicrobium daqui</name>
    <dbReference type="NCBI Taxonomy" id="2137476"/>
    <lineage>
        <taxon>Bacteria</taxon>
        <taxon>Bacillati</taxon>
        <taxon>Bacillota</taxon>
        <taxon>Bacilli</taxon>
        <taxon>Bacillales</taxon>
        <taxon>Thermoactinomycetaceae</taxon>
        <taxon>Thermoflavimicrobium</taxon>
    </lineage>
</organism>
<feature type="domain" description="Xaa-Pro dipeptidyl-peptidase C-terminal" evidence="2">
    <location>
        <begin position="454"/>
        <end position="703"/>
    </location>
</feature>
<dbReference type="InterPro" id="IPR013736">
    <property type="entry name" value="Xaa-Pro_dipept_C"/>
</dbReference>
<evidence type="ECO:0000256" key="1">
    <source>
        <dbReference type="ARBA" id="ARBA00022801"/>
    </source>
</evidence>
<evidence type="ECO:0000313" key="4">
    <source>
        <dbReference type="Proteomes" id="UP000251213"/>
    </source>
</evidence>
<name>A0A364K4F3_9BACL</name>
<evidence type="ECO:0000313" key="3">
    <source>
        <dbReference type="EMBL" id="RAL24217.1"/>
    </source>
</evidence>
<dbReference type="InterPro" id="IPR029058">
    <property type="entry name" value="AB_hydrolase_fold"/>
</dbReference>
<dbReference type="Pfam" id="PF08530">
    <property type="entry name" value="PepX_C"/>
    <property type="match status" value="1"/>
</dbReference>
<keyword evidence="1 3" id="KW-0378">Hydrolase</keyword>
<evidence type="ECO:0000259" key="2">
    <source>
        <dbReference type="SMART" id="SM00939"/>
    </source>
</evidence>
<dbReference type="RefSeq" id="WP_113659210.1">
    <property type="nucleotide sequence ID" value="NZ_KZ845667.1"/>
</dbReference>
<protein>
    <submittedName>
        <fullName evidence="3">Hydrolase</fullName>
    </submittedName>
</protein>
<dbReference type="Pfam" id="PF02129">
    <property type="entry name" value="Peptidase_S15"/>
    <property type="match status" value="1"/>
</dbReference>
<comment type="caution">
    <text evidence="3">The sequence shown here is derived from an EMBL/GenBank/DDBJ whole genome shotgun (WGS) entry which is preliminary data.</text>
</comment>
<dbReference type="OrthoDB" id="319764at2"/>
<dbReference type="AlphaFoldDB" id="A0A364K4F3"/>
<dbReference type="InterPro" id="IPR005674">
    <property type="entry name" value="CocE/Ser_esterase"/>
</dbReference>
<dbReference type="SUPFAM" id="SSF53474">
    <property type="entry name" value="alpha/beta-Hydrolases"/>
    <property type="match status" value="1"/>
</dbReference>
<dbReference type="Gene3D" id="2.60.120.260">
    <property type="entry name" value="Galactose-binding domain-like"/>
    <property type="match status" value="1"/>
</dbReference>
<dbReference type="NCBIfam" id="TIGR00976">
    <property type="entry name" value="CocE_NonD"/>
    <property type="match status" value="1"/>
</dbReference>
<dbReference type="Proteomes" id="UP000251213">
    <property type="component" value="Unassembled WGS sequence"/>
</dbReference>
<dbReference type="Gene3D" id="3.40.50.1820">
    <property type="entry name" value="alpha/beta hydrolase"/>
    <property type="match status" value="1"/>
</dbReference>
<gene>
    <name evidence="3" type="ORF">DL897_11095</name>
</gene>
<dbReference type="EMBL" id="QJKK01000005">
    <property type="protein sequence ID" value="RAL24217.1"/>
    <property type="molecule type" value="Genomic_DNA"/>
</dbReference>
<dbReference type="InterPro" id="IPR000383">
    <property type="entry name" value="Xaa-Pro-like_dom"/>
</dbReference>
<accession>A0A364K4F3</accession>
<reference evidence="3 4" key="2">
    <citation type="submission" date="2018-06" db="EMBL/GenBank/DDBJ databases">
        <authorList>
            <person name="Zhirakovskaya E."/>
        </authorList>
    </citation>
    <scope>NUCLEOTIDE SEQUENCE [LARGE SCALE GENOMIC DNA]</scope>
    <source>
        <strain evidence="3 4">FBKL4.011</strain>
    </source>
</reference>
<dbReference type="InterPro" id="IPR008979">
    <property type="entry name" value="Galactose-bd-like_sf"/>
</dbReference>
<keyword evidence="4" id="KW-1185">Reference proteome</keyword>
<dbReference type="GO" id="GO:0008239">
    <property type="term" value="F:dipeptidyl-peptidase activity"/>
    <property type="evidence" value="ECO:0007669"/>
    <property type="project" value="InterPro"/>
</dbReference>
<sequence>MDKHIYKEFSYYKNGIHLADIRITSQEIYHRKKSIETNEWSSYESLPSDHGYDMVTSDFRFRLAELNQMNWTNEEEVKVSWGDRYQRYLRMDGKVEGEEQVAWIWALQEVKFPTDLIISDNEVIGWIYNGNPNSVLVKKGYEDLTILKQWNDPHLSKPLYGIKYLGRQDVITRDGIKLATDVYLPSGLPDGEKVPTILVRTPYGRQADAPKRLSFVQRGYALVIQDTRGREDSEGEWIPLIYEMEDGDDTLNWIATQPWSNGKVGMIGGSYLGFVQWAAAASGNPHLKAIVSQVTAGTPFVDFPRPEGAISSGMLAWSFMMAERKKNDDAMKRDDWDEVLKTRPLKDIPLKALGKELKFWNEWMNHSDYDAFWEKANWAKRGNQINVPSLLISGWYDDDGMGTSEAWEMNRENNREHTRMILGPWYHSFNTTRQIHQIPFGNQAIRYDLNQLELRWFDHFLKDIPNDVEKEARVEYYMVGENEWKTSEDWPPPDVVYTPFYLHSKGNANTSQGDGSVDSIFPQQEKSDTYRFDPEDPTPFLIDMSENECRVPENYRDVELRQDVLVYTSEPLQEDITIAGDIYAVLYAASSAKDTDWLVRLTDVDEEGNSICLSDGLVRARYRNSVEKPELLKPGKVEKYEIRMTKIANVFKKGHRIRISVTSGAKNSIFPNHNTGNNPMTDTEMVVATQTIYHDEKYPSHVRLPILNKTHH</sequence>
<dbReference type="SUPFAM" id="SSF49785">
    <property type="entry name" value="Galactose-binding domain-like"/>
    <property type="match status" value="1"/>
</dbReference>
<proteinExistence type="predicted"/>
<dbReference type="Gene3D" id="1.10.3020.10">
    <property type="entry name" value="alpha-amino acid ester hydrolase ( Helical cap domain)"/>
    <property type="match status" value="1"/>
</dbReference>
<dbReference type="SMART" id="SM00939">
    <property type="entry name" value="PepX_C"/>
    <property type="match status" value="1"/>
</dbReference>
<reference evidence="3 4" key="1">
    <citation type="submission" date="2018-06" db="EMBL/GenBank/DDBJ databases">
        <title>Thermoflavimicrobium daqus sp. nov., a thermophilic microbe isolated from Moutai-flavour Daqu.</title>
        <authorList>
            <person name="Wang X."/>
            <person name="Zhou H."/>
        </authorList>
    </citation>
    <scope>NUCLEOTIDE SEQUENCE [LARGE SCALE GENOMIC DNA]</scope>
    <source>
        <strain evidence="3 4">FBKL4.011</strain>
    </source>
</reference>